<name>A0AAN7V2S9_9PEZI</name>
<proteinExistence type="predicted"/>
<dbReference type="AlphaFoldDB" id="A0AAN7V2S9"/>
<dbReference type="Proteomes" id="UP001305414">
    <property type="component" value="Unassembled WGS sequence"/>
</dbReference>
<accession>A0AAN7V2S9</accession>
<evidence type="ECO:0000313" key="2">
    <source>
        <dbReference type="Proteomes" id="UP001305414"/>
    </source>
</evidence>
<organism evidence="1 2">
    <name type="scientific">Xylaria bambusicola</name>
    <dbReference type="NCBI Taxonomy" id="326684"/>
    <lineage>
        <taxon>Eukaryota</taxon>
        <taxon>Fungi</taxon>
        <taxon>Dikarya</taxon>
        <taxon>Ascomycota</taxon>
        <taxon>Pezizomycotina</taxon>
        <taxon>Sordariomycetes</taxon>
        <taxon>Xylariomycetidae</taxon>
        <taxon>Xylariales</taxon>
        <taxon>Xylariaceae</taxon>
        <taxon>Xylaria</taxon>
    </lineage>
</organism>
<keyword evidence="2" id="KW-1185">Reference proteome</keyword>
<evidence type="ECO:0000313" key="1">
    <source>
        <dbReference type="EMBL" id="KAK5635759.1"/>
    </source>
</evidence>
<sequence length="97" mass="10734">MLLSSDDFGDCGSLEPHTAIDTLLAATASGQLAVELVAICSQILKSLSIFHNMDWHQVYGVLWIEWVDGVAYRRGSGVVYKEVWETHDLENVDLILG</sequence>
<protein>
    <submittedName>
        <fullName evidence="1">Uncharacterized protein</fullName>
    </submittedName>
</protein>
<dbReference type="EMBL" id="JAWHQM010000057">
    <property type="protein sequence ID" value="KAK5635759.1"/>
    <property type="molecule type" value="Genomic_DNA"/>
</dbReference>
<reference evidence="1 2" key="1">
    <citation type="submission" date="2023-10" db="EMBL/GenBank/DDBJ databases">
        <title>Draft genome sequence of Xylaria bambusicola isolate GMP-LS, the root and basal stem rot pathogen of sugarcane in Indonesia.</title>
        <authorList>
            <person name="Selvaraj P."/>
            <person name="Muralishankar V."/>
            <person name="Muruganantham S."/>
            <person name="Sp S."/>
            <person name="Haryani S."/>
            <person name="Lau K.J.X."/>
            <person name="Naqvi N.I."/>
        </authorList>
    </citation>
    <scope>NUCLEOTIDE SEQUENCE [LARGE SCALE GENOMIC DNA]</scope>
    <source>
        <strain evidence="1">GMP-LS</strain>
    </source>
</reference>
<comment type="caution">
    <text evidence="1">The sequence shown here is derived from an EMBL/GenBank/DDBJ whole genome shotgun (WGS) entry which is preliminary data.</text>
</comment>
<gene>
    <name evidence="1" type="ORF">RRF57_011471</name>
</gene>